<evidence type="ECO:0000313" key="10">
    <source>
        <dbReference type="Proteomes" id="UP000694568"/>
    </source>
</evidence>
<evidence type="ECO:0000256" key="1">
    <source>
        <dbReference type="ARBA" id="ARBA00001968"/>
    </source>
</evidence>
<keyword evidence="5" id="KW-0479">Metal-binding</keyword>
<sequence length="361" mass="41698">MNEQVPIALLWYYQQQQRQQQLQVQHQLQAQYLREMNIWHVCDNWTERDWLLNFRMRRTTFHILCDSLRPKLTRQDTTYRQAVPVELRVAICLWSACMFTHEVVAAINDTLKPEYLHTPSAAEFEEIVKGFNDRWGFPQCAGAVDGTHVCIRAPPHNPADYYNRKGFYSVILQGVVDNTVDGSGTIFWDVNIGGPGRVHDARVFANSSLYERGQNGTLMPRWRETIQDVDVPLMILGDAAYPLLPWLMKAYPEGRGITPEQTAFNYRLSQTRMTVERAFGRLKGRWRCLLKRCDVHVTLISDIIFACCILHNFCESHNEEYLGDEDNNDARPRPDPEDPVIGGVANIRDALWCMGPEQRGL</sequence>
<dbReference type="InterPro" id="IPR027806">
    <property type="entry name" value="HARBI1_dom"/>
</dbReference>
<comment type="similarity">
    <text evidence="3">Belongs to the HARBI1 family.</text>
</comment>
<name>A0A8D0AMY3_SANLU</name>
<evidence type="ECO:0000256" key="6">
    <source>
        <dbReference type="ARBA" id="ARBA00022801"/>
    </source>
</evidence>
<keyword evidence="6" id="KW-0378">Hydrolase</keyword>
<dbReference type="GeneTree" id="ENSGT00940000163810"/>
<dbReference type="InterPro" id="IPR045249">
    <property type="entry name" value="HARBI1-like"/>
</dbReference>
<dbReference type="Ensembl" id="ENSSLUT00000056256.1">
    <property type="protein sequence ID" value="ENSSLUP00000054650.1"/>
    <property type="gene ID" value="ENSSLUG00000023612.1"/>
</dbReference>
<protein>
    <recommendedName>
        <fullName evidence="8">DDE Tnp4 domain-containing protein</fullName>
    </recommendedName>
</protein>
<feature type="domain" description="DDE Tnp4" evidence="8">
    <location>
        <begin position="144"/>
        <end position="312"/>
    </location>
</feature>
<dbReference type="AlphaFoldDB" id="A0A8D0AMY3"/>
<dbReference type="GO" id="GO:0004518">
    <property type="term" value="F:nuclease activity"/>
    <property type="evidence" value="ECO:0007669"/>
    <property type="project" value="UniProtKB-KW"/>
</dbReference>
<comment type="subcellular location">
    <subcellularLocation>
        <location evidence="2">Nucleus</location>
    </subcellularLocation>
</comment>
<evidence type="ECO:0000256" key="4">
    <source>
        <dbReference type="ARBA" id="ARBA00022722"/>
    </source>
</evidence>
<accession>A0A8D0AMY3</accession>
<proteinExistence type="inferred from homology"/>
<dbReference type="GO" id="GO:0016787">
    <property type="term" value="F:hydrolase activity"/>
    <property type="evidence" value="ECO:0007669"/>
    <property type="project" value="UniProtKB-KW"/>
</dbReference>
<evidence type="ECO:0000259" key="8">
    <source>
        <dbReference type="Pfam" id="PF13359"/>
    </source>
</evidence>
<comment type="cofactor">
    <cofactor evidence="1">
        <name>a divalent metal cation</name>
        <dbReference type="ChEBI" id="CHEBI:60240"/>
    </cofactor>
</comment>
<evidence type="ECO:0000256" key="5">
    <source>
        <dbReference type="ARBA" id="ARBA00022723"/>
    </source>
</evidence>
<dbReference type="Proteomes" id="UP000694568">
    <property type="component" value="Unplaced"/>
</dbReference>
<organism evidence="9 10">
    <name type="scientific">Sander lucioperca</name>
    <name type="common">Pike-perch</name>
    <name type="synonym">Perca lucioperca</name>
    <dbReference type="NCBI Taxonomy" id="283035"/>
    <lineage>
        <taxon>Eukaryota</taxon>
        <taxon>Metazoa</taxon>
        <taxon>Chordata</taxon>
        <taxon>Craniata</taxon>
        <taxon>Vertebrata</taxon>
        <taxon>Euteleostomi</taxon>
        <taxon>Actinopterygii</taxon>
        <taxon>Neopterygii</taxon>
        <taxon>Teleostei</taxon>
        <taxon>Neoteleostei</taxon>
        <taxon>Acanthomorphata</taxon>
        <taxon>Eupercaria</taxon>
        <taxon>Perciformes</taxon>
        <taxon>Percoidei</taxon>
        <taxon>Percidae</taxon>
        <taxon>Luciopercinae</taxon>
        <taxon>Sander</taxon>
    </lineage>
</organism>
<reference evidence="9" key="1">
    <citation type="submission" date="2025-08" db="UniProtKB">
        <authorList>
            <consortium name="Ensembl"/>
        </authorList>
    </citation>
    <scope>IDENTIFICATION</scope>
</reference>
<dbReference type="GO" id="GO:0005634">
    <property type="term" value="C:nucleus"/>
    <property type="evidence" value="ECO:0007669"/>
    <property type="project" value="UniProtKB-SubCell"/>
</dbReference>
<dbReference type="GO" id="GO:0046872">
    <property type="term" value="F:metal ion binding"/>
    <property type="evidence" value="ECO:0007669"/>
    <property type="project" value="UniProtKB-KW"/>
</dbReference>
<reference evidence="9" key="2">
    <citation type="submission" date="2025-09" db="UniProtKB">
        <authorList>
            <consortium name="Ensembl"/>
        </authorList>
    </citation>
    <scope>IDENTIFICATION</scope>
</reference>
<dbReference type="PANTHER" id="PTHR22930">
    <property type="match status" value="1"/>
</dbReference>
<evidence type="ECO:0000256" key="3">
    <source>
        <dbReference type="ARBA" id="ARBA00006958"/>
    </source>
</evidence>
<evidence type="ECO:0000313" key="9">
    <source>
        <dbReference type="Ensembl" id="ENSSLUP00000054650.1"/>
    </source>
</evidence>
<keyword evidence="4" id="KW-0540">Nuclease</keyword>
<dbReference type="Pfam" id="PF13359">
    <property type="entry name" value="DDE_Tnp_4"/>
    <property type="match status" value="1"/>
</dbReference>
<evidence type="ECO:0000256" key="7">
    <source>
        <dbReference type="ARBA" id="ARBA00023242"/>
    </source>
</evidence>
<dbReference type="PANTHER" id="PTHR22930:SF85">
    <property type="entry name" value="GH03217P-RELATED"/>
    <property type="match status" value="1"/>
</dbReference>
<keyword evidence="7" id="KW-0539">Nucleus</keyword>
<evidence type="ECO:0000256" key="2">
    <source>
        <dbReference type="ARBA" id="ARBA00004123"/>
    </source>
</evidence>
<keyword evidence="10" id="KW-1185">Reference proteome</keyword>